<dbReference type="SUPFAM" id="SSF52047">
    <property type="entry name" value="RNI-like"/>
    <property type="match status" value="1"/>
</dbReference>
<dbReference type="KEGG" id="cci:CC1G_08830"/>
<dbReference type="OrthoDB" id="2850673at2759"/>
<dbReference type="GeneID" id="6015707"/>
<protein>
    <submittedName>
        <fullName evidence="2">Uncharacterized protein</fullName>
    </submittedName>
</protein>
<dbReference type="EMBL" id="AACS02000005">
    <property type="protein sequence ID" value="EAU82673.1"/>
    <property type="molecule type" value="Genomic_DNA"/>
</dbReference>
<evidence type="ECO:0000313" key="2">
    <source>
        <dbReference type="EMBL" id="EAU82673.1"/>
    </source>
</evidence>
<comment type="caution">
    <text evidence="2">The sequence shown here is derived from an EMBL/GenBank/DDBJ whole genome shotgun (WGS) entry which is preliminary data.</text>
</comment>
<evidence type="ECO:0000313" key="3">
    <source>
        <dbReference type="Proteomes" id="UP000001861"/>
    </source>
</evidence>
<dbReference type="InParanoid" id="A8P689"/>
<dbReference type="Gene3D" id="3.80.10.10">
    <property type="entry name" value="Ribonuclease Inhibitor"/>
    <property type="match status" value="1"/>
</dbReference>
<reference evidence="2 3" key="1">
    <citation type="journal article" date="2010" name="Proc. Natl. Acad. Sci. U.S.A.">
        <title>Insights into evolution of multicellular fungi from the assembled chromosomes of the mushroom Coprinopsis cinerea (Coprinus cinereus).</title>
        <authorList>
            <person name="Stajich J.E."/>
            <person name="Wilke S.K."/>
            <person name="Ahren D."/>
            <person name="Au C.H."/>
            <person name="Birren B.W."/>
            <person name="Borodovsky M."/>
            <person name="Burns C."/>
            <person name="Canback B."/>
            <person name="Casselton L.A."/>
            <person name="Cheng C.K."/>
            <person name="Deng J."/>
            <person name="Dietrich F.S."/>
            <person name="Fargo D.C."/>
            <person name="Farman M.L."/>
            <person name="Gathman A.C."/>
            <person name="Goldberg J."/>
            <person name="Guigo R."/>
            <person name="Hoegger P.J."/>
            <person name="Hooker J.B."/>
            <person name="Huggins A."/>
            <person name="James T.Y."/>
            <person name="Kamada T."/>
            <person name="Kilaru S."/>
            <person name="Kodira C."/>
            <person name="Kues U."/>
            <person name="Kupfer D."/>
            <person name="Kwan H.S."/>
            <person name="Lomsadze A."/>
            <person name="Li W."/>
            <person name="Lilly W.W."/>
            <person name="Ma L.J."/>
            <person name="Mackey A.J."/>
            <person name="Manning G."/>
            <person name="Martin F."/>
            <person name="Muraguchi H."/>
            <person name="Natvig D.O."/>
            <person name="Palmerini H."/>
            <person name="Ramesh M.A."/>
            <person name="Rehmeyer C.J."/>
            <person name="Roe B.A."/>
            <person name="Shenoy N."/>
            <person name="Stanke M."/>
            <person name="Ter-Hovhannisyan V."/>
            <person name="Tunlid A."/>
            <person name="Velagapudi R."/>
            <person name="Vision T.J."/>
            <person name="Zeng Q."/>
            <person name="Zolan M.E."/>
            <person name="Pukkila P.J."/>
        </authorList>
    </citation>
    <scope>NUCLEOTIDE SEQUENCE [LARGE SCALE GENOMIC DNA]</scope>
    <source>
        <strain evidence="3">Okayama-7 / 130 / ATCC MYA-4618 / FGSC 9003</strain>
    </source>
</reference>
<organism evidence="2 3">
    <name type="scientific">Coprinopsis cinerea (strain Okayama-7 / 130 / ATCC MYA-4618 / FGSC 9003)</name>
    <name type="common">Inky cap fungus</name>
    <name type="synonym">Hormographiella aspergillata</name>
    <dbReference type="NCBI Taxonomy" id="240176"/>
    <lineage>
        <taxon>Eukaryota</taxon>
        <taxon>Fungi</taxon>
        <taxon>Dikarya</taxon>
        <taxon>Basidiomycota</taxon>
        <taxon>Agaricomycotina</taxon>
        <taxon>Agaricomycetes</taxon>
        <taxon>Agaricomycetidae</taxon>
        <taxon>Agaricales</taxon>
        <taxon>Agaricineae</taxon>
        <taxon>Psathyrellaceae</taxon>
        <taxon>Coprinopsis</taxon>
    </lineage>
</organism>
<accession>A8P689</accession>
<feature type="region of interest" description="Disordered" evidence="1">
    <location>
        <begin position="550"/>
        <end position="576"/>
    </location>
</feature>
<keyword evidence="3" id="KW-1185">Reference proteome</keyword>
<dbReference type="InterPro" id="IPR032675">
    <property type="entry name" value="LRR_dom_sf"/>
</dbReference>
<dbReference type="AlphaFoldDB" id="A8P689"/>
<proteinExistence type="predicted"/>
<gene>
    <name evidence="2" type="ORF">CC1G_08830</name>
</gene>
<dbReference type="Proteomes" id="UP000001861">
    <property type="component" value="Unassembled WGS sequence"/>
</dbReference>
<feature type="compositionally biased region" description="Acidic residues" evidence="1">
    <location>
        <begin position="552"/>
        <end position="576"/>
    </location>
</feature>
<dbReference type="VEuPathDB" id="FungiDB:CC1G_08830"/>
<dbReference type="RefSeq" id="XP_001839104.1">
    <property type="nucleotide sequence ID" value="XM_001839052.1"/>
</dbReference>
<name>A8P689_COPC7</name>
<sequence length="576" mass="64867">MDEETLRAGFYAEISALEDRILELKSQINELAKVSRLPDELLCVVFALYKEKEFSLRGYFFSDRPDYSLPSRRDLLSWTKITRVCRRWRAAAIDCPSLWGDLAQTMRLPWLNRAISRAKEAPLSIRFLCTRIPMSQEEQVLVPILSRVGQLRRVCLEGIPTVLEDILKSWTQSAPHLEELSIFPKPARALISLPSPFINSCAPKLKHLSLWNCLLPANASSLQALTRLAITMNTADAGLQLDLLLDALSSSPSITTLSLSVSRLESSSPTVLHRSPIPLRQLKSLELKSTCQGCADLLGRLHLPSTVSFHVDGYGTTSSALKNLRTALITSWVSAPLVERPPPKLCIKDLIIDSYSGGNLLCKGCVGARRDEGGHPFSFLFAVGGNDRIAPLLRSIAELLPLSYAQSLQLNDSWLRHEDYVSLLSVGFPEVRSLDIEHGSAEYVLAYLRSDPALQSASESTVQSRPSLVYFPNLTSLTITCAYMIQERRSMDGLCVSLRQLMKLLGLRSRLGYRLKELHFYGCYYISKSGSQRFEEVVDEVNWTERERWDDRDDYPDEEQGSDDDWWMWEDSDASD</sequence>
<evidence type="ECO:0000256" key="1">
    <source>
        <dbReference type="SAM" id="MobiDB-lite"/>
    </source>
</evidence>
<dbReference type="OMA" id="PLHINAY"/>
<dbReference type="Gene3D" id="1.20.1280.50">
    <property type="match status" value="1"/>
</dbReference>